<dbReference type="EMBL" id="AUZZ01010378">
    <property type="protein sequence ID" value="EQD30056.1"/>
    <property type="molecule type" value="Genomic_DNA"/>
</dbReference>
<feature type="domain" description="Aminotransferase class I/classII large" evidence="1">
    <location>
        <begin position="42"/>
        <end position="212"/>
    </location>
</feature>
<reference evidence="2" key="1">
    <citation type="submission" date="2013-08" db="EMBL/GenBank/DDBJ databases">
        <authorList>
            <person name="Mendez C."/>
            <person name="Richter M."/>
            <person name="Ferrer M."/>
            <person name="Sanchez J."/>
        </authorList>
    </citation>
    <scope>NUCLEOTIDE SEQUENCE</scope>
</reference>
<dbReference type="InterPro" id="IPR004839">
    <property type="entry name" value="Aminotransferase_I/II_large"/>
</dbReference>
<accession>T0Y4Q3</accession>
<dbReference type="InterPro" id="IPR015422">
    <property type="entry name" value="PyrdxlP-dep_Trfase_small"/>
</dbReference>
<dbReference type="AlphaFoldDB" id="T0Y4Q3"/>
<dbReference type="Gene3D" id="3.40.640.10">
    <property type="entry name" value="Type I PLP-dependent aspartate aminotransferase-like (Major domain)"/>
    <property type="match status" value="1"/>
</dbReference>
<organism evidence="2">
    <name type="scientific">mine drainage metagenome</name>
    <dbReference type="NCBI Taxonomy" id="410659"/>
    <lineage>
        <taxon>unclassified sequences</taxon>
        <taxon>metagenomes</taxon>
        <taxon>ecological metagenomes</taxon>
    </lineage>
</organism>
<evidence type="ECO:0000259" key="1">
    <source>
        <dbReference type="Pfam" id="PF00155"/>
    </source>
</evidence>
<dbReference type="PANTHER" id="PTHR43510">
    <property type="entry name" value="AMINOTRANSFERASE FUNCTION, HYPOTHETICAL (EUROFUNG)"/>
    <property type="match status" value="1"/>
</dbReference>
<sequence>ELEPEDLGQPFACSLPNNPIGTSNHLFLEEAAQGDGQLPMRYFDETFAEFRKQKGTTVFHENRSIMTSSTMVKYYGLSDLKVGWILADSSLKEHLVNTMNLVTPSIPPYSLWISYQAMKEKPYFDREVEELVKTNAETVGNFIDSTPGLEWEEPDGTPFGFVHVKTRNSKELCQDIFEKKGVLVGPGKYFGDNSGFRLCFTIPPEDLSKGLKELGDYFREHMKN</sequence>
<dbReference type="InterPro" id="IPR015424">
    <property type="entry name" value="PyrdxlP-dep_Trfase"/>
</dbReference>
<dbReference type="Pfam" id="PF00155">
    <property type="entry name" value="Aminotran_1_2"/>
    <property type="match status" value="1"/>
</dbReference>
<dbReference type="InterPro" id="IPR015421">
    <property type="entry name" value="PyrdxlP-dep_Trfase_major"/>
</dbReference>
<evidence type="ECO:0000313" key="2">
    <source>
        <dbReference type="EMBL" id="EQD30056.1"/>
    </source>
</evidence>
<dbReference type="SUPFAM" id="SSF53383">
    <property type="entry name" value="PLP-dependent transferases"/>
    <property type="match status" value="1"/>
</dbReference>
<dbReference type="GO" id="GO:0030170">
    <property type="term" value="F:pyridoxal phosphate binding"/>
    <property type="evidence" value="ECO:0007669"/>
    <property type="project" value="InterPro"/>
</dbReference>
<comment type="caution">
    <text evidence="2">The sequence shown here is derived from an EMBL/GenBank/DDBJ whole genome shotgun (WGS) entry which is preliminary data.</text>
</comment>
<protein>
    <submittedName>
        <fullName evidence="2">Transaminase</fullName>
    </submittedName>
</protein>
<dbReference type="Gene3D" id="3.90.1150.10">
    <property type="entry name" value="Aspartate Aminotransferase, domain 1"/>
    <property type="match status" value="1"/>
</dbReference>
<proteinExistence type="predicted"/>
<name>T0Y4Q3_9ZZZZ</name>
<reference evidence="2" key="2">
    <citation type="journal article" date="2014" name="ISME J.">
        <title>Microbial stratification in low pH oxic and suboxic macroscopic growths along an acid mine drainage.</title>
        <authorList>
            <person name="Mendez-Garcia C."/>
            <person name="Mesa V."/>
            <person name="Sprenger R.R."/>
            <person name="Richter M."/>
            <person name="Diez M.S."/>
            <person name="Solano J."/>
            <person name="Bargiela R."/>
            <person name="Golyshina O.V."/>
            <person name="Manteca A."/>
            <person name="Ramos J.L."/>
            <person name="Gallego J.R."/>
            <person name="Llorente I."/>
            <person name="Martins Dos Santos V.A."/>
            <person name="Jensen O.N."/>
            <person name="Pelaez A.I."/>
            <person name="Sanchez J."/>
            <person name="Ferrer M."/>
        </authorList>
    </citation>
    <scope>NUCLEOTIDE SEQUENCE</scope>
</reference>
<dbReference type="PANTHER" id="PTHR43510:SF1">
    <property type="entry name" value="AMINOTRANSFERASE FUNCTION, HYPOTHETICAL (EUROFUNG)"/>
    <property type="match status" value="1"/>
</dbReference>
<feature type="non-terminal residue" evidence="2">
    <location>
        <position position="1"/>
    </location>
</feature>
<gene>
    <name evidence="2" type="ORF">B2A_14310</name>
</gene>